<dbReference type="EMBL" id="RJKN01000003">
    <property type="protein sequence ID" value="ROP43830.1"/>
    <property type="molecule type" value="Genomic_DNA"/>
</dbReference>
<keyword evidence="3" id="KW-1185">Reference proteome</keyword>
<dbReference type="Gene3D" id="3.20.20.210">
    <property type="match status" value="1"/>
</dbReference>
<name>A0A3N1HMX1_9ACTN</name>
<evidence type="ECO:0000313" key="2">
    <source>
        <dbReference type="EMBL" id="ROP43830.1"/>
    </source>
</evidence>
<dbReference type="Proteomes" id="UP000276232">
    <property type="component" value="Unassembled WGS sequence"/>
</dbReference>
<proteinExistence type="predicted"/>
<gene>
    <name evidence="2" type="ORF">EDC03_1426</name>
</gene>
<feature type="region of interest" description="Disordered" evidence="1">
    <location>
        <begin position="1"/>
        <end position="45"/>
    </location>
</feature>
<comment type="caution">
    <text evidence="2">The sequence shown here is derived from an EMBL/GenBank/DDBJ whole genome shotgun (WGS) entry which is preliminary data.</text>
</comment>
<accession>A0A3N1HMX1</accession>
<evidence type="ECO:0000256" key="1">
    <source>
        <dbReference type="SAM" id="MobiDB-lite"/>
    </source>
</evidence>
<evidence type="ECO:0000313" key="3">
    <source>
        <dbReference type="Proteomes" id="UP000276232"/>
    </source>
</evidence>
<dbReference type="RefSeq" id="WP_199720014.1">
    <property type="nucleotide sequence ID" value="NZ_RJKN01000003.1"/>
</dbReference>
<evidence type="ECO:0008006" key="4">
    <source>
        <dbReference type="Google" id="ProtNLM"/>
    </source>
</evidence>
<dbReference type="InterPro" id="IPR038071">
    <property type="entry name" value="UROD/MetE-like_sf"/>
</dbReference>
<dbReference type="InParanoid" id="A0A3N1HMX1"/>
<protein>
    <recommendedName>
        <fullName evidence="4">Cobalamin-independent methionine synthase catalytic subunit</fullName>
    </recommendedName>
</protein>
<sequence>MTQPPHGAPHDPLGTAGAADGAEPASREPLLARVTGTGGWPAGDPLEAARTVLGELGEPTTPPGLPHVVEMPARGPGSEPVGRTAALLAGLAVDLQPSGWRLVDRPGRDAARADAWRRADLDALAEAADGWDGPLKAQVAGPWTLAASLRLHRGERAVSDAGARRDLAESLAEGLVDHLAALRRAVPGARWVVQLDEPSLPSVLDGRLRRSSGFGHLEPVRPEEVEVALRTVVAGARRAGATDVVVRCGGAGAPVGVLVAAGADGVGVDVDRLGTPGWDAVAAAVEAGVRLWAGVPSSSAAAAGTTPDVEAARDAVAVPWRRVGLPAAGLADVVLTPAGGLEDRSPAAARAALRRLRGAAEALGEVAAA</sequence>
<reference evidence="2 3" key="1">
    <citation type="journal article" date="2015" name="Stand. Genomic Sci.">
        <title>Genomic Encyclopedia of Bacterial and Archaeal Type Strains, Phase III: the genomes of soil and plant-associated and newly described type strains.</title>
        <authorList>
            <person name="Whitman W.B."/>
            <person name="Woyke T."/>
            <person name="Klenk H.P."/>
            <person name="Zhou Y."/>
            <person name="Lilburn T.G."/>
            <person name="Beck B.J."/>
            <person name="De Vos P."/>
            <person name="Vandamme P."/>
            <person name="Eisen J.A."/>
            <person name="Garrity G."/>
            <person name="Hugenholtz P."/>
            <person name="Kyrpides N.C."/>
        </authorList>
    </citation>
    <scope>NUCLEOTIDE SEQUENCE [LARGE SCALE GENOMIC DNA]</scope>
    <source>
        <strain evidence="2 3">CECT 7306</strain>
    </source>
</reference>
<dbReference type="SUPFAM" id="SSF51726">
    <property type="entry name" value="UROD/MetE-like"/>
    <property type="match status" value="1"/>
</dbReference>
<organism evidence="2 3">
    <name type="scientific">Pseudokineococcus lusitanus</name>
    <dbReference type="NCBI Taxonomy" id="763993"/>
    <lineage>
        <taxon>Bacteria</taxon>
        <taxon>Bacillati</taxon>
        <taxon>Actinomycetota</taxon>
        <taxon>Actinomycetes</taxon>
        <taxon>Kineosporiales</taxon>
        <taxon>Kineosporiaceae</taxon>
        <taxon>Pseudokineococcus</taxon>
    </lineage>
</organism>
<dbReference type="AlphaFoldDB" id="A0A3N1HMX1"/>